<proteinExistence type="predicted"/>
<accession>A0ABR9TUL6</accession>
<dbReference type="RefSeq" id="WP_194141449.1">
    <property type="nucleotide sequence ID" value="NZ_PRDM01000008.1"/>
</dbReference>
<dbReference type="Proteomes" id="UP000640614">
    <property type="component" value="Unassembled WGS sequence"/>
</dbReference>
<comment type="caution">
    <text evidence="1">The sequence shown here is derived from an EMBL/GenBank/DDBJ whole genome shotgun (WGS) entry which is preliminary data.</text>
</comment>
<name>A0ABR9TUL6_9FLAO</name>
<evidence type="ECO:0008006" key="3">
    <source>
        <dbReference type="Google" id="ProtNLM"/>
    </source>
</evidence>
<reference evidence="1 2" key="1">
    <citation type="submission" date="2018-07" db="EMBL/GenBank/DDBJ databases">
        <title>Genome assembly of strain KB82.</title>
        <authorList>
            <person name="Kukolya J."/>
            <person name="Horvath B."/>
            <person name="Nagy I."/>
            <person name="Toth A."/>
        </authorList>
    </citation>
    <scope>NUCLEOTIDE SEQUENCE [LARGE SCALE GENOMIC DNA]</scope>
    <source>
        <strain evidence="1 2">Kb82</strain>
    </source>
</reference>
<dbReference type="EMBL" id="PRDM01000008">
    <property type="protein sequence ID" value="MBE8728332.1"/>
    <property type="molecule type" value="Genomic_DNA"/>
</dbReference>
<gene>
    <name evidence="1" type="ORF">C4F50_25765</name>
</gene>
<evidence type="ECO:0000313" key="2">
    <source>
        <dbReference type="Proteomes" id="UP000640614"/>
    </source>
</evidence>
<dbReference type="PROSITE" id="PS51257">
    <property type="entry name" value="PROKAR_LIPOPROTEIN"/>
    <property type="match status" value="1"/>
</dbReference>
<organism evidence="1 2">
    <name type="scientific">Flavobacterium hungaricum</name>
    <dbReference type="NCBI Taxonomy" id="2082725"/>
    <lineage>
        <taxon>Bacteria</taxon>
        <taxon>Pseudomonadati</taxon>
        <taxon>Bacteroidota</taxon>
        <taxon>Flavobacteriia</taxon>
        <taxon>Flavobacteriales</taxon>
        <taxon>Flavobacteriaceae</taxon>
        <taxon>Flavobacterium</taxon>
    </lineage>
</organism>
<keyword evidence="2" id="KW-1185">Reference proteome</keyword>
<sequence length="170" mass="19941">MKLKSIYLILGILFLFISCNKKHETETEIENKFVKTWYDTEYIIPGRSKLIIKKDSTFNYTSAGCDWRSFSKGKWKMSGDFIELTSTKVDTCYVVFPFLDCGFFDRKNKERLLTIPNCEPKGNSDFCFFNKEKFYLKNDSLVCKIKPESKCPDTLKIVFAKTPKIPKHYN</sequence>
<evidence type="ECO:0000313" key="1">
    <source>
        <dbReference type="EMBL" id="MBE8728332.1"/>
    </source>
</evidence>
<protein>
    <recommendedName>
        <fullName evidence="3">Lipoprotein</fullName>
    </recommendedName>
</protein>